<dbReference type="PRINTS" id="PR01270">
    <property type="entry name" value="HDASUPER"/>
</dbReference>
<dbReference type="GO" id="GO:0004407">
    <property type="term" value="F:histone deacetylase activity"/>
    <property type="evidence" value="ECO:0007669"/>
    <property type="project" value="TreeGrafter"/>
</dbReference>
<evidence type="ECO:0000313" key="3">
    <source>
        <dbReference type="EMBL" id="SLN33223.1"/>
    </source>
</evidence>
<dbReference type="GO" id="GO:0040029">
    <property type="term" value="P:epigenetic regulation of gene expression"/>
    <property type="evidence" value="ECO:0007669"/>
    <property type="project" value="TreeGrafter"/>
</dbReference>
<comment type="similarity">
    <text evidence="1">Belongs to the histone deacetylase family.</text>
</comment>
<reference evidence="3 4" key="1">
    <citation type="submission" date="2017-03" db="EMBL/GenBank/DDBJ databases">
        <authorList>
            <person name="Afonso C.L."/>
            <person name="Miller P.J."/>
            <person name="Scott M.A."/>
            <person name="Spackman E."/>
            <person name="Goraichik I."/>
            <person name="Dimitrov K.M."/>
            <person name="Suarez D.L."/>
            <person name="Swayne D.E."/>
        </authorList>
    </citation>
    <scope>NUCLEOTIDE SEQUENCE [LARGE SCALE GENOMIC DNA]</scope>
    <source>
        <strain evidence="3 4">CECT 7023</strain>
    </source>
</reference>
<dbReference type="AlphaFoldDB" id="A0A1Y5S7E8"/>
<dbReference type="PANTHER" id="PTHR10625">
    <property type="entry name" value="HISTONE DEACETYLASE HDAC1-RELATED"/>
    <property type="match status" value="1"/>
</dbReference>
<evidence type="ECO:0000256" key="1">
    <source>
        <dbReference type="ARBA" id="ARBA00005947"/>
    </source>
</evidence>
<proteinExistence type="inferred from homology"/>
<evidence type="ECO:0000313" key="4">
    <source>
        <dbReference type="Proteomes" id="UP000193900"/>
    </source>
</evidence>
<protein>
    <submittedName>
        <fullName evidence="3">Histone deacetylase-like amidohydrolase</fullName>
        <ecNumber evidence="3">3.5.1.-</ecNumber>
    </submittedName>
</protein>
<dbReference type="Proteomes" id="UP000193900">
    <property type="component" value="Unassembled WGS sequence"/>
</dbReference>
<name>A0A1Y5S7E8_9RHOB</name>
<dbReference type="CDD" id="cd11599">
    <property type="entry name" value="HDAC_classII_2"/>
    <property type="match status" value="1"/>
</dbReference>
<gene>
    <name evidence="3" type="primary">hdaH_1</name>
    <name evidence="3" type="ORF">ROA7023_01194</name>
</gene>
<dbReference type="InterPro" id="IPR023696">
    <property type="entry name" value="Ureohydrolase_dom_sf"/>
</dbReference>
<keyword evidence="3" id="KW-0378">Hydrolase</keyword>
<dbReference type="EMBL" id="FWFZ01000004">
    <property type="protein sequence ID" value="SLN33223.1"/>
    <property type="molecule type" value="Genomic_DNA"/>
</dbReference>
<sequence length="308" mass="32465">MTTALITHADCLAHVTPPGHPEQVARLDAVLSALDGLDLIRVAAPFAAESDLLRVHPQRHIQAVREAAPDEGWRPLDADTFMSAGTLSAAWRAAGAVVRGVDMVLGGEAANAFAAVRPPGHHAERETPMGFCFFGSVAIGAKAALDHHGLARVAVVDFDVHHGNGTQDLLEEDPRVLFCSTHQMPLFPGTGAADETGGHDNVVNVPLRDGTGGAAFRAAMEAHVFPKVEAFRPELILVSAGFDAHAADPLAGLMLQEADFAWVTHRLCDLADALCGGKLVSALEGGYDLDALGRSARAHLEVLMERGK</sequence>
<dbReference type="GO" id="GO:0016787">
    <property type="term" value="F:hydrolase activity"/>
    <property type="evidence" value="ECO:0007669"/>
    <property type="project" value="UniProtKB-KW"/>
</dbReference>
<dbReference type="InterPro" id="IPR037138">
    <property type="entry name" value="His_deacetylse_dom_sf"/>
</dbReference>
<accession>A0A1Y5S7E8</accession>
<dbReference type="Pfam" id="PF00850">
    <property type="entry name" value="Hist_deacetyl"/>
    <property type="match status" value="1"/>
</dbReference>
<dbReference type="Gene3D" id="3.40.800.20">
    <property type="entry name" value="Histone deacetylase domain"/>
    <property type="match status" value="1"/>
</dbReference>
<dbReference type="RefSeq" id="WP_085878165.1">
    <property type="nucleotide sequence ID" value="NZ_FWFZ01000004.1"/>
</dbReference>
<dbReference type="SUPFAM" id="SSF52768">
    <property type="entry name" value="Arginase/deacetylase"/>
    <property type="match status" value="1"/>
</dbReference>
<evidence type="ECO:0000259" key="2">
    <source>
        <dbReference type="Pfam" id="PF00850"/>
    </source>
</evidence>
<keyword evidence="4" id="KW-1185">Reference proteome</keyword>
<dbReference type="InterPro" id="IPR000286">
    <property type="entry name" value="HDACs"/>
</dbReference>
<dbReference type="OrthoDB" id="9808367at2"/>
<dbReference type="InterPro" id="IPR023801">
    <property type="entry name" value="His_deacetylse_dom"/>
</dbReference>
<dbReference type="PANTHER" id="PTHR10625:SF10">
    <property type="entry name" value="HISTONE DEACETYLASE HDAC1"/>
    <property type="match status" value="1"/>
</dbReference>
<dbReference type="EC" id="3.5.1.-" evidence="3"/>
<organism evidence="3 4">
    <name type="scientific">Roseisalinus antarcticus</name>
    <dbReference type="NCBI Taxonomy" id="254357"/>
    <lineage>
        <taxon>Bacteria</taxon>
        <taxon>Pseudomonadati</taxon>
        <taxon>Pseudomonadota</taxon>
        <taxon>Alphaproteobacteria</taxon>
        <taxon>Rhodobacterales</taxon>
        <taxon>Roseobacteraceae</taxon>
        <taxon>Roseisalinus</taxon>
    </lineage>
</organism>
<feature type="domain" description="Histone deacetylase" evidence="2">
    <location>
        <begin position="20"/>
        <end position="303"/>
    </location>
</feature>